<feature type="binding site" evidence="7">
    <location>
        <position position="21"/>
    </location>
    <ligand>
        <name>3-phosphoshikimate</name>
        <dbReference type="ChEBI" id="CHEBI:145989"/>
    </ligand>
</feature>
<feature type="binding site" evidence="7">
    <location>
        <position position="22"/>
    </location>
    <ligand>
        <name>3-phosphoshikimate</name>
        <dbReference type="ChEBI" id="CHEBI:145989"/>
    </ligand>
</feature>
<dbReference type="PROSITE" id="PS00885">
    <property type="entry name" value="EPSP_SYNTHASE_2"/>
    <property type="match status" value="1"/>
</dbReference>
<feature type="binding site" evidence="7">
    <location>
        <position position="69"/>
    </location>
    <ligand>
        <name>phosphoenolpyruvate</name>
        <dbReference type="ChEBI" id="CHEBI:58702"/>
    </ligand>
</feature>
<dbReference type="eggNOG" id="COG0128">
    <property type="taxonomic scope" value="Bacteria"/>
</dbReference>
<feature type="binding site" evidence="7">
    <location>
        <position position="146"/>
    </location>
    <ligand>
        <name>phosphoenolpyruvate</name>
        <dbReference type="ChEBI" id="CHEBI:58702"/>
    </ligand>
</feature>
<dbReference type="GO" id="GO:0008652">
    <property type="term" value="P:amino acid biosynthetic process"/>
    <property type="evidence" value="ECO:0007669"/>
    <property type="project" value="UniProtKB-KW"/>
</dbReference>
<dbReference type="InterPro" id="IPR023193">
    <property type="entry name" value="EPSP_synthase_CS"/>
</dbReference>
<dbReference type="UniPathway" id="UPA00053">
    <property type="reaction ID" value="UER00089"/>
</dbReference>
<sequence>MKYTIKAPQNIDTIINLPASKSISNRALIINALTGSGIFPQNLSDCDDTDVIVRALTLRPDIINIMASGTAMRFMTAYLSISEGEEHLLTGSDRMKHRPIKELVEALRSLGADIEYEVEEGFPPLRIKGRRLHGGQLDVPGNVSSQFISALLLIAPMLDDGLELRLLGEIISRPYIDLTLHVMHEFGAIAEWTDVNTIAVEAQPYCKRDYTIENDWTSAGYWYAILSLIADPNSRIVLPGLMNASRQGDSASKYIFSLLGVKTAFESKQSGVLTNLILTKHQRPLPRFEYDFINQPDLVQTLIALCPVMNTHFLFTGLSSLRIKETDRIEAMRREMAKLGYVLHIIGDDILWNGERCTPDVAPIIDTYDDHRMAMSFAPLSICLGEITIKNPEVVSKSYPNFWADLRTAGFIVE</sequence>
<evidence type="ECO:0000256" key="7">
    <source>
        <dbReference type="HAMAP-Rule" id="MF_00210"/>
    </source>
</evidence>
<dbReference type="STRING" id="883158.HMPREF9140_01666"/>
<evidence type="ECO:0000259" key="8">
    <source>
        <dbReference type="Pfam" id="PF00275"/>
    </source>
</evidence>
<dbReference type="Gene3D" id="3.65.10.10">
    <property type="entry name" value="Enolpyruvate transferase domain"/>
    <property type="match status" value="2"/>
</dbReference>
<feature type="binding site" evidence="7">
    <location>
        <position position="324"/>
    </location>
    <ligand>
        <name>3-phosphoshikimate</name>
        <dbReference type="ChEBI" id="CHEBI:145989"/>
    </ligand>
</feature>
<gene>
    <name evidence="7" type="primary">aroA</name>
    <name evidence="9" type="ORF">HMPREF9140_01666</name>
</gene>
<dbReference type="PIRSF" id="PIRSF000505">
    <property type="entry name" value="EPSPS"/>
    <property type="match status" value="1"/>
</dbReference>
<evidence type="ECO:0000256" key="2">
    <source>
        <dbReference type="ARBA" id="ARBA00009948"/>
    </source>
</evidence>
<dbReference type="CDD" id="cd01556">
    <property type="entry name" value="EPSP_synthase"/>
    <property type="match status" value="1"/>
</dbReference>
<feature type="binding site" evidence="7">
    <location>
        <position position="397"/>
    </location>
    <ligand>
        <name>phosphoenolpyruvate</name>
        <dbReference type="ChEBI" id="CHEBI:58702"/>
    </ligand>
</feature>
<dbReference type="InterPro" id="IPR001986">
    <property type="entry name" value="Enolpyruvate_Tfrase_dom"/>
</dbReference>
<feature type="binding site" evidence="7">
    <location>
        <position position="172"/>
    </location>
    <ligand>
        <name>3-phosphoshikimate</name>
        <dbReference type="ChEBI" id="CHEBI:145989"/>
    </ligand>
</feature>
<evidence type="ECO:0000256" key="1">
    <source>
        <dbReference type="ARBA" id="ARBA00004811"/>
    </source>
</evidence>
<feature type="binding site" evidence="7">
    <location>
        <position position="297"/>
    </location>
    <ligand>
        <name>3-phosphoshikimate</name>
        <dbReference type="ChEBI" id="CHEBI:145989"/>
    </ligand>
</feature>
<comment type="subunit">
    <text evidence="7">Monomer.</text>
</comment>
<keyword evidence="4 7" id="KW-0808">Transferase</keyword>
<proteinExistence type="inferred from homology"/>
<dbReference type="EMBL" id="AGWK01000044">
    <property type="protein sequence ID" value="EHO67949.1"/>
    <property type="molecule type" value="Genomic_DNA"/>
</dbReference>
<evidence type="ECO:0000256" key="4">
    <source>
        <dbReference type="ARBA" id="ARBA00022679"/>
    </source>
</evidence>
<dbReference type="InterPro" id="IPR036968">
    <property type="entry name" value="Enolpyruvate_Tfrase_sf"/>
</dbReference>
<keyword evidence="3 7" id="KW-0028">Amino-acid biosynthesis</keyword>
<evidence type="ECO:0000256" key="3">
    <source>
        <dbReference type="ARBA" id="ARBA00022605"/>
    </source>
</evidence>
<feature type="binding site" evidence="7">
    <location>
        <position position="98"/>
    </location>
    <ligand>
        <name>phosphoenolpyruvate</name>
        <dbReference type="ChEBI" id="CHEBI:58702"/>
    </ligand>
</feature>
<dbReference type="PATRIC" id="fig|883158.3.peg.1669"/>
<dbReference type="Pfam" id="PF00275">
    <property type="entry name" value="EPSP_synthase"/>
    <property type="match status" value="1"/>
</dbReference>
<comment type="catalytic activity">
    <reaction evidence="6">
        <text>3-phosphoshikimate + phosphoenolpyruvate = 5-O-(1-carboxyvinyl)-3-phosphoshikimate + phosphate</text>
        <dbReference type="Rhea" id="RHEA:21256"/>
        <dbReference type="ChEBI" id="CHEBI:43474"/>
        <dbReference type="ChEBI" id="CHEBI:57701"/>
        <dbReference type="ChEBI" id="CHEBI:58702"/>
        <dbReference type="ChEBI" id="CHEBI:145989"/>
        <dbReference type="EC" id="2.5.1.19"/>
    </reaction>
    <physiologicalReaction direction="left-to-right" evidence="6">
        <dbReference type="Rhea" id="RHEA:21257"/>
    </physiologicalReaction>
</comment>
<comment type="caution">
    <text evidence="9">The sequence shown here is derived from an EMBL/GenBank/DDBJ whole genome shotgun (WGS) entry which is preliminary data.</text>
</comment>
<feature type="binding site" evidence="7">
    <location>
        <position position="21"/>
    </location>
    <ligand>
        <name>phosphoenolpyruvate</name>
        <dbReference type="ChEBI" id="CHEBI:58702"/>
    </ligand>
</feature>
<dbReference type="InterPro" id="IPR013792">
    <property type="entry name" value="RNA3'P_cycl/enolpyr_Trfase_a/b"/>
</dbReference>
<accession>H1Q428</accession>
<feature type="binding site" evidence="7">
    <location>
        <position position="146"/>
    </location>
    <ligand>
        <name>3-phosphoshikimate</name>
        <dbReference type="ChEBI" id="CHEBI:145989"/>
    </ligand>
</feature>
<dbReference type="HAMAP" id="MF_00210">
    <property type="entry name" value="EPSP_synth"/>
    <property type="match status" value="1"/>
</dbReference>
<evidence type="ECO:0000313" key="9">
    <source>
        <dbReference type="EMBL" id="EHO67949.1"/>
    </source>
</evidence>
<dbReference type="GO" id="GO:0009423">
    <property type="term" value="P:chorismate biosynthetic process"/>
    <property type="evidence" value="ECO:0007669"/>
    <property type="project" value="UniProtKB-UniRule"/>
</dbReference>
<dbReference type="Proteomes" id="UP000016023">
    <property type="component" value="Unassembled WGS sequence"/>
</dbReference>
<feature type="binding site" evidence="7">
    <location>
        <position position="144"/>
    </location>
    <ligand>
        <name>3-phosphoshikimate</name>
        <dbReference type="ChEBI" id="CHEBI:145989"/>
    </ligand>
</feature>
<dbReference type="GO" id="GO:0009073">
    <property type="term" value="P:aromatic amino acid family biosynthetic process"/>
    <property type="evidence" value="ECO:0007669"/>
    <property type="project" value="UniProtKB-KW"/>
</dbReference>
<keyword evidence="10" id="KW-1185">Reference proteome</keyword>
<comment type="pathway">
    <text evidence="1 7">Metabolic intermediate biosynthesis; chorismate biosynthesis; chorismate from D-erythrose 4-phosphate and phosphoenolpyruvate: step 6/7.</text>
</comment>
<comment type="subcellular location">
    <subcellularLocation>
        <location evidence="7">Cytoplasm</location>
    </subcellularLocation>
</comment>
<comment type="function">
    <text evidence="7">Catalyzes the transfer of the enolpyruvyl moiety of phosphoenolpyruvate (PEP) to the 5-hydroxyl of shikimate-3-phosphate (S3P) to produce enolpyruvyl shikimate-3-phosphate and inorganic phosphate.</text>
</comment>
<feature type="domain" description="Enolpyruvate transferase" evidence="8">
    <location>
        <begin position="61"/>
        <end position="406"/>
    </location>
</feature>
<evidence type="ECO:0000256" key="5">
    <source>
        <dbReference type="ARBA" id="ARBA00023141"/>
    </source>
</evidence>
<dbReference type="HOGENOM" id="CLU_024321_0_0_10"/>
<protein>
    <recommendedName>
        <fullName evidence="7">3-phosphoshikimate 1-carboxyvinyltransferase</fullName>
        <ecNumber evidence="7">2.5.1.19</ecNumber>
    </recommendedName>
    <alternativeName>
        <fullName evidence="7">5-enolpyruvylshikimate-3-phosphate synthase</fullName>
        <shortName evidence="7">EPSP synthase</shortName>
        <shortName evidence="7">EPSPS</shortName>
    </alternativeName>
</protein>
<dbReference type="InterPro" id="IPR006264">
    <property type="entry name" value="EPSP_synthase"/>
</dbReference>
<comment type="caution">
    <text evidence="7">Lacks conserved residue(s) required for the propagation of feature annotation.</text>
</comment>
<comment type="similarity">
    <text evidence="2 7">Belongs to the EPSP synthase family.</text>
</comment>
<dbReference type="RefSeq" id="WP_006953193.1">
    <property type="nucleotide sequence ID" value="NZ_JH594523.1"/>
</dbReference>
<organism evidence="9 10">
    <name type="scientific">Prevotella micans F0438</name>
    <dbReference type="NCBI Taxonomy" id="883158"/>
    <lineage>
        <taxon>Bacteria</taxon>
        <taxon>Pseudomonadati</taxon>
        <taxon>Bacteroidota</taxon>
        <taxon>Bacteroidia</taxon>
        <taxon>Bacteroidales</taxon>
        <taxon>Prevotellaceae</taxon>
        <taxon>Prevotella</taxon>
    </lineage>
</organism>
<feature type="active site" description="Proton acceptor" evidence="7">
    <location>
        <position position="297"/>
    </location>
</feature>
<feature type="binding site" evidence="7">
    <location>
        <position position="26"/>
    </location>
    <ligand>
        <name>3-phosphoshikimate</name>
        <dbReference type="ChEBI" id="CHEBI:145989"/>
    </ligand>
</feature>
<feature type="binding site" evidence="7">
    <location>
        <position position="328"/>
    </location>
    <ligand>
        <name>phosphoenolpyruvate</name>
        <dbReference type="ChEBI" id="CHEBI:58702"/>
    </ligand>
</feature>
<dbReference type="AlphaFoldDB" id="H1Q428"/>
<dbReference type="GO" id="GO:0003866">
    <property type="term" value="F:3-phosphoshikimate 1-carboxyvinyltransferase activity"/>
    <property type="evidence" value="ECO:0007669"/>
    <property type="project" value="UniProtKB-UniRule"/>
</dbReference>
<dbReference type="SUPFAM" id="SSF55205">
    <property type="entry name" value="EPT/RTPC-like"/>
    <property type="match status" value="1"/>
</dbReference>
<evidence type="ECO:0000256" key="6">
    <source>
        <dbReference type="ARBA" id="ARBA00044633"/>
    </source>
</evidence>
<dbReference type="PANTHER" id="PTHR21090:SF5">
    <property type="entry name" value="PENTAFUNCTIONAL AROM POLYPEPTIDE"/>
    <property type="match status" value="1"/>
</dbReference>
<dbReference type="EC" id="2.5.1.19" evidence="7"/>
<keyword evidence="5 7" id="KW-0057">Aromatic amino acid biosynthesis</keyword>
<feature type="binding site" evidence="7">
    <location>
        <position position="372"/>
    </location>
    <ligand>
        <name>phosphoenolpyruvate</name>
        <dbReference type="ChEBI" id="CHEBI:58702"/>
    </ligand>
</feature>
<feature type="binding site" evidence="7">
    <location>
        <position position="145"/>
    </location>
    <ligand>
        <name>3-phosphoshikimate</name>
        <dbReference type="ChEBI" id="CHEBI:145989"/>
    </ligand>
</feature>
<evidence type="ECO:0000313" key="10">
    <source>
        <dbReference type="Proteomes" id="UP000016023"/>
    </source>
</evidence>
<reference evidence="9 10" key="1">
    <citation type="submission" date="2011-12" db="EMBL/GenBank/DDBJ databases">
        <title>The Genome Sequence of Prevotella micans F0438.</title>
        <authorList>
            <consortium name="The Broad Institute Genome Sequencing Platform"/>
            <person name="Earl A."/>
            <person name="Ward D."/>
            <person name="Feldgarden M."/>
            <person name="Gevers D."/>
            <person name="Izard J."/>
            <person name="Baranova O.V."/>
            <person name="Blanton J.M."/>
            <person name="Wade W.G."/>
            <person name="Dewhirst F.E."/>
            <person name="Young S.K."/>
            <person name="Zeng Q."/>
            <person name="Gargeya S."/>
            <person name="Fitzgerald M."/>
            <person name="Haas B."/>
            <person name="Abouelleil A."/>
            <person name="Alvarado L."/>
            <person name="Arachchi H.M."/>
            <person name="Berlin A."/>
            <person name="Chapman S.B."/>
            <person name="Gearin G."/>
            <person name="Goldberg J."/>
            <person name="Griggs A."/>
            <person name="Gujja S."/>
            <person name="Hansen M."/>
            <person name="Heiman D."/>
            <person name="Howarth C."/>
            <person name="Larimer J."/>
            <person name="Lui A."/>
            <person name="MacDonald P.J.P."/>
            <person name="McCowen C."/>
            <person name="Montmayeur A."/>
            <person name="Murphy C."/>
            <person name="Neiman D."/>
            <person name="Pearson M."/>
            <person name="Priest M."/>
            <person name="Roberts A."/>
            <person name="Saif S."/>
            <person name="Shea T."/>
            <person name="Sisk P."/>
            <person name="Stolte C."/>
            <person name="Sykes S."/>
            <person name="Wortman J."/>
            <person name="Nusbaum C."/>
            <person name="Birren B."/>
        </authorList>
    </citation>
    <scope>NUCLEOTIDE SEQUENCE [LARGE SCALE GENOMIC DNA]</scope>
    <source>
        <strain evidence="9 10">F0438</strain>
    </source>
</reference>
<dbReference type="PANTHER" id="PTHR21090">
    <property type="entry name" value="AROM/DEHYDROQUINATE SYNTHASE"/>
    <property type="match status" value="1"/>
</dbReference>
<name>H1Q428_9BACT</name>
<dbReference type="GO" id="GO:0005737">
    <property type="term" value="C:cytoplasm"/>
    <property type="evidence" value="ECO:0007669"/>
    <property type="project" value="UniProtKB-SubCell"/>
</dbReference>
<keyword evidence="7" id="KW-0963">Cytoplasm</keyword>